<accession>A0AB39XFV6</accession>
<protein>
    <submittedName>
        <fullName evidence="1">Uncharacterized protein</fullName>
    </submittedName>
</protein>
<name>A0AB39XFV6_9BRAD</name>
<reference evidence="1" key="1">
    <citation type="submission" date="2024-08" db="EMBL/GenBank/DDBJ databases">
        <authorList>
            <person name="Chaddad Z."/>
            <person name="Lamrabet M."/>
            <person name="Bouhnik O."/>
            <person name="Alami S."/>
            <person name="Wipf D."/>
            <person name="Courty P.E."/>
            <person name="Missbah El Idrissi M."/>
        </authorList>
    </citation>
    <scope>NUCLEOTIDE SEQUENCE</scope>
    <source>
        <strain evidence="1">LLZ17</strain>
    </source>
</reference>
<evidence type="ECO:0000313" key="1">
    <source>
        <dbReference type="EMBL" id="XDV56869.1"/>
    </source>
</evidence>
<dbReference type="EMBL" id="CP165734">
    <property type="protein sequence ID" value="XDV56869.1"/>
    <property type="molecule type" value="Genomic_DNA"/>
</dbReference>
<sequence length="44" mass="4965">MFKGFMVAVVALISTAQVDQYLTHGRYTDAAMAMLRQIRHAFGF</sequence>
<proteinExistence type="predicted"/>
<organism evidence="1">
    <name type="scientific">Bradyrhizobium sp. LLZ17</name>
    <dbReference type="NCBI Taxonomy" id="3239388"/>
    <lineage>
        <taxon>Bacteria</taxon>
        <taxon>Pseudomonadati</taxon>
        <taxon>Pseudomonadota</taxon>
        <taxon>Alphaproteobacteria</taxon>
        <taxon>Hyphomicrobiales</taxon>
        <taxon>Nitrobacteraceae</taxon>
        <taxon>Bradyrhizobium</taxon>
    </lineage>
</organism>
<gene>
    <name evidence="1" type="ORF">AB8Z38_30405</name>
</gene>
<dbReference type="RefSeq" id="WP_256379220.1">
    <property type="nucleotide sequence ID" value="NZ_CP165734.1"/>
</dbReference>
<dbReference type="AlphaFoldDB" id="A0AB39XFV6"/>